<accession>A0A143YXW1</accession>
<evidence type="ECO:0000313" key="3">
    <source>
        <dbReference type="EMBL" id="CZQ98503.1"/>
    </source>
</evidence>
<name>A0A143YXW1_9LACT</name>
<sequence>MNFLMNLVWFVLGGFISFFSWIVIGILWCLTIVGTPVGMQCFKFAVMAAVPFGREIRISDSGTSLIINIVWMLLGGLALAAEEVILGVAFCLTIVGIPFGLQHFKHAKLALMPFGAEIYRIS</sequence>
<organism evidence="3 4">
    <name type="scientific">Trichococcus palustris</name>
    <dbReference type="NCBI Taxonomy" id="140314"/>
    <lineage>
        <taxon>Bacteria</taxon>
        <taxon>Bacillati</taxon>
        <taxon>Bacillota</taxon>
        <taxon>Bacilli</taxon>
        <taxon>Lactobacillales</taxon>
        <taxon>Carnobacteriaceae</taxon>
        <taxon>Trichococcus</taxon>
    </lineage>
</organism>
<reference evidence="3 4" key="1">
    <citation type="submission" date="2016-02" db="EMBL/GenBank/DDBJ databases">
        <authorList>
            <person name="Wen L."/>
            <person name="He K."/>
            <person name="Yang H."/>
        </authorList>
    </citation>
    <scope>NUCLEOTIDE SEQUENCE [LARGE SCALE GENOMIC DNA]</scope>
    <source>
        <strain evidence="3">Trichococcus palustris</strain>
    </source>
</reference>
<feature type="transmembrane region" description="Helical" evidence="1">
    <location>
        <begin position="58"/>
        <end position="78"/>
    </location>
</feature>
<dbReference type="InterPro" id="IPR031308">
    <property type="entry name" value="UCP028777"/>
</dbReference>
<dbReference type="Proteomes" id="UP000242754">
    <property type="component" value="Unassembled WGS sequence"/>
</dbReference>
<dbReference type="EMBL" id="FJNE01000007">
    <property type="protein sequence ID" value="CZQ98503.1"/>
    <property type="molecule type" value="Genomic_DNA"/>
</dbReference>
<protein>
    <recommendedName>
        <fullName evidence="2">Inner membrane component domain-containing protein</fullName>
    </recommendedName>
</protein>
<feature type="transmembrane region" description="Helical" evidence="1">
    <location>
        <begin position="84"/>
        <end position="101"/>
    </location>
</feature>
<keyword evidence="1" id="KW-1133">Transmembrane helix</keyword>
<evidence type="ECO:0000259" key="2">
    <source>
        <dbReference type="Pfam" id="PF03733"/>
    </source>
</evidence>
<dbReference type="InterPro" id="IPR005185">
    <property type="entry name" value="YccF"/>
</dbReference>
<dbReference type="PIRSF" id="PIRSF028777">
    <property type="entry name" value="UCP028777"/>
    <property type="match status" value="1"/>
</dbReference>
<keyword evidence="1" id="KW-0472">Membrane</keyword>
<dbReference type="NCBIfam" id="NF008740">
    <property type="entry name" value="PRK11770.1-2"/>
    <property type="match status" value="1"/>
</dbReference>
<gene>
    <name evidence="3" type="ORF">Tpal_2277</name>
</gene>
<dbReference type="GO" id="GO:0005886">
    <property type="term" value="C:plasma membrane"/>
    <property type="evidence" value="ECO:0007669"/>
    <property type="project" value="TreeGrafter"/>
</dbReference>
<feature type="domain" description="Inner membrane component" evidence="2">
    <location>
        <begin position="66"/>
        <end position="115"/>
    </location>
</feature>
<dbReference type="PANTHER" id="PTHR42903:SF1">
    <property type="entry name" value="INNER MEMBRANE PROTEIN YCCF"/>
    <property type="match status" value="1"/>
</dbReference>
<dbReference type="RefSeq" id="WP_087033831.1">
    <property type="nucleotide sequence ID" value="NZ_FJNE01000007.1"/>
</dbReference>
<dbReference type="InterPro" id="IPR052937">
    <property type="entry name" value="Inner_membrane_protein"/>
</dbReference>
<evidence type="ECO:0000256" key="1">
    <source>
        <dbReference type="SAM" id="Phobius"/>
    </source>
</evidence>
<proteinExistence type="predicted"/>
<keyword evidence="1" id="KW-0812">Transmembrane</keyword>
<feature type="domain" description="Inner membrane component" evidence="2">
    <location>
        <begin position="4"/>
        <end position="54"/>
    </location>
</feature>
<keyword evidence="4" id="KW-1185">Reference proteome</keyword>
<dbReference type="AlphaFoldDB" id="A0A143YXW1"/>
<feature type="transmembrane region" description="Helical" evidence="1">
    <location>
        <begin position="6"/>
        <end position="37"/>
    </location>
</feature>
<dbReference type="OrthoDB" id="9790567at2"/>
<dbReference type="Pfam" id="PF03733">
    <property type="entry name" value="YccF"/>
    <property type="match status" value="2"/>
</dbReference>
<evidence type="ECO:0000313" key="4">
    <source>
        <dbReference type="Proteomes" id="UP000242754"/>
    </source>
</evidence>
<dbReference type="PANTHER" id="PTHR42903">
    <property type="entry name" value="INNER MEMBRANE PROTEIN YCCF"/>
    <property type="match status" value="1"/>
</dbReference>